<keyword evidence="4 6" id="KW-0949">S-adenosyl-L-methionine</keyword>
<dbReference type="PANTHER" id="PTHR22807">
    <property type="entry name" value="NOP2 YEAST -RELATED NOL1/NOP2/FMU SUN DOMAIN-CONTAINING"/>
    <property type="match status" value="1"/>
</dbReference>
<keyword evidence="5 6" id="KW-0694">RNA-binding</keyword>
<feature type="binding site" evidence="6">
    <location>
        <position position="175"/>
    </location>
    <ligand>
        <name>S-adenosyl-L-methionine</name>
        <dbReference type="ChEBI" id="CHEBI:59789"/>
    </ligand>
</feature>
<dbReference type="Gene3D" id="3.30.70.1170">
    <property type="entry name" value="Sun protein, domain 3"/>
    <property type="match status" value="1"/>
</dbReference>
<dbReference type="InterPro" id="IPR049560">
    <property type="entry name" value="MeTrfase_RsmB-F_NOP2_cat"/>
</dbReference>
<dbReference type="Pfam" id="PF01189">
    <property type="entry name" value="Methyltr_RsmB-F"/>
    <property type="match status" value="1"/>
</dbReference>
<dbReference type="InterPro" id="IPR029063">
    <property type="entry name" value="SAM-dependent_MTases_sf"/>
</dbReference>
<dbReference type="InterPro" id="IPR027391">
    <property type="entry name" value="Nol1_Nop2_Fmu_2"/>
</dbReference>
<sequence length="472" mass="53065">MKNLPLSFAERMQLQLGEAFPAFETAMTLTPPVSIRANMAKLEQPLGLPHVPWSSQGYYLPERPLFTLDPLLHAGAYYVQEASSMFLEQALKQAVDVTEPLRVLDLCGAPGGKSTHLASLLSAESLLVSNEVIRSRATILAENIAKWGSGNVVVTNNDPRDFQKLPEFFDVMVVDAPCSGEGMFRKDPQAMEEWSEENVKLCAQRQQRILMDVWPALKPGGVLIYSTCTWNTAENEDNIAWLAQQEGAKSLALELEASWGIVPGEQQGVQGYRFYPHQLQGEGFFLAVIQKSGEGAVNGTSGKRKKYKLALAGKKEKALVESWLKNTEELEWLQYGDYISAIPANLFEEVDTLYQNLYVLQAGTEVAEAKGKKLKPQHQLALSQQLSLNEFDTAEVSLEQALRYLRKEDIQLGGSGSNWVLLQYQGYTLGWAKQIGNRMNNYYPKEWRIRMELPAVVEEEQLFSLTRYLERF</sequence>
<evidence type="ECO:0000259" key="7">
    <source>
        <dbReference type="PROSITE" id="PS51686"/>
    </source>
</evidence>
<dbReference type="CDD" id="cd02440">
    <property type="entry name" value="AdoMet_MTases"/>
    <property type="match status" value="1"/>
</dbReference>
<dbReference type="AlphaFoldDB" id="A0A5C8JFT5"/>
<protein>
    <submittedName>
        <fullName evidence="8">rRNA methyltransferase</fullName>
    </submittedName>
</protein>
<evidence type="ECO:0000256" key="5">
    <source>
        <dbReference type="ARBA" id="ARBA00022884"/>
    </source>
</evidence>
<evidence type="ECO:0000256" key="2">
    <source>
        <dbReference type="ARBA" id="ARBA00022603"/>
    </source>
</evidence>
<accession>A0A5C8JFT5</accession>
<keyword evidence="2 6" id="KW-0489">Methyltransferase</keyword>
<dbReference type="OrthoDB" id="9810297at2"/>
<proteinExistence type="inferred from homology"/>
<evidence type="ECO:0000256" key="4">
    <source>
        <dbReference type="ARBA" id="ARBA00022691"/>
    </source>
</evidence>
<comment type="similarity">
    <text evidence="6">Belongs to the class I-like SAM-binding methyltransferase superfamily. RsmB/NOP family.</text>
</comment>
<feature type="active site" description="Nucleophile" evidence="6">
    <location>
        <position position="228"/>
    </location>
</feature>
<keyword evidence="1" id="KW-0963">Cytoplasm</keyword>
<dbReference type="EMBL" id="VRTY01000076">
    <property type="protein sequence ID" value="TXK36599.1"/>
    <property type="molecule type" value="Genomic_DNA"/>
</dbReference>
<keyword evidence="3 6" id="KW-0808">Transferase</keyword>
<name>A0A5C8JFT5_9BACT</name>
<dbReference type="SUPFAM" id="SSF53335">
    <property type="entry name" value="S-adenosyl-L-methionine-dependent methyltransferases"/>
    <property type="match status" value="1"/>
</dbReference>
<dbReference type="GO" id="GO:0008173">
    <property type="term" value="F:RNA methyltransferase activity"/>
    <property type="evidence" value="ECO:0007669"/>
    <property type="project" value="InterPro"/>
</dbReference>
<evidence type="ECO:0000313" key="9">
    <source>
        <dbReference type="Proteomes" id="UP000321926"/>
    </source>
</evidence>
<dbReference type="PROSITE" id="PS51686">
    <property type="entry name" value="SAM_MT_RSMB_NOP"/>
    <property type="match status" value="1"/>
</dbReference>
<keyword evidence="9" id="KW-1185">Reference proteome</keyword>
<dbReference type="PRINTS" id="PR02008">
    <property type="entry name" value="RCMTFAMILY"/>
</dbReference>
<evidence type="ECO:0000256" key="1">
    <source>
        <dbReference type="ARBA" id="ARBA00022490"/>
    </source>
</evidence>
<dbReference type="InterPro" id="IPR031341">
    <property type="entry name" value="Methyltr_RsmF_N"/>
</dbReference>
<dbReference type="RefSeq" id="WP_147923058.1">
    <property type="nucleotide sequence ID" value="NZ_VRTY01000076.1"/>
</dbReference>
<dbReference type="GO" id="GO:0001510">
    <property type="term" value="P:RNA methylation"/>
    <property type="evidence" value="ECO:0007669"/>
    <property type="project" value="InterPro"/>
</dbReference>
<comment type="caution">
    <text evidence="6">Lacks conserved residue(s) required for the propagation of feature annotation.</text>
</comment>
<dbReference type="GO" id="GO:0003723">
    <property type="term" value="F:RNA binding"/>
    <property type="evidence" value="ECO:0007669"/>
    <property type="project" value="UniProtKB-UniRule"/>
</dbReference>
<dbReference type="Gene3D" id="3.40.50.150">
    <property type="entry name" value="Vaccinia Virus protein VP39"/>
    <property type="match status" value="1"/>
</dbReference>
<organism evidence="8 9">
    <name type="scientific">Pontibacter qinzhouensis</name>
    <dbReference type="NCBI Taxonomy" id="2603253"/>
    <lineage>
        <taxon>Bacteria</taxon>
        <taxon>Pseudomonadati</taxon>
        <taxon>Bacteroidota</taxon>
        <taxon>Cytophagia</taxon>
        <taxon>Cytophagales</taxon>
        <taxon>Hymenobacteraceae</taxon>
        <taxon>Pontibacter</taxon>
    </lineage>
</organism>
<evidence type="ECO:0000256" key="3">
    <source>
        <dbReference type="ARBA" id="ARBA00022679"/>
    </source>
</evidence>
<dbReference type="Gene3D" id="2.30.130.60">
    <property type="match status" value="1"/>
</dbReference>
<dbReference type="InterPro" id="IPR023267">
    <property type="entry name" value="RCMT"/>
</dbReference>
<feature type="binding site" evidence="6">
    <location>
        <position position="131"/>
    </location>
    <ligand>
        <name>S-adenosyl-L-methionine</name>
        <dbReference type="ChEBI" id="CHEBI:59789"/>
    </ligand>
</feature>
<feature type="domain" description="SAM-dependent MTase RsmB/NOP-type" evidence="7">
    <location>
        <begin position="1"/>
        <end position="292"/>
    </location>
</feature>
<evidence type="ECO:0000256" key="6">
    <source>
        <dbReference type="PROSITE-ProRule" id="PRU01023"/>
    </source>
</evidence>
<feature type="binding site" evidence="6">
    <location>
        <position position="158"/>
    </location>
    <ligand>
        <name>S-adenosyl-L-methionine</name>
        <dbReference type="ChEBI" id="CHEBI:59789"/>
    </ligand>
</feature>
<evidence type="ECO:0000313" key="8">
    <source>
        <dbReference type="EMBL" id="TXK36599.1"/>
    </source>
</evidence>
<dbReference type="Pfam" id="PF13636">
    <property type="entry name" value="Methyltranf_PUA"/>
    <property type="match status" value="1"/>
</dbReference>
<dbReference type="Proteomes" id="UP000321926">
    <property type="component" value="Unassembled WGS sequence"/>
</dbReference>
<gene>
    <name evidence="8" type="ORF">FVR03_17480</name>
</gene>
<dbReference type="PANTHER" id="PTHR22807:SF30">
    <property type="entry name" value="28S RRNA (CYTOSINE(4447)-C(5))-METHYLTRANSFERASE-RELATED"/>
    <property type="match status" value="1"/>
</dbReference>
<dbReference type="Pfam" id="PF17125">
    <property type="entry name" value="Methyltr_RsmF_N"/>
    <property type="match status" value="1"/>
</dbReference>
<dbReference type="InterPro" id="IPR001678">
    <property type="entry name" value="MeTrfase_RsmB-F_NOP2_dom"/>
</dbReference>
<reference evidence="8 9" key="1">
    <citation type="submission" date="2019-08" db="EMBL/GenBank/DDBJ databases">
        <authorList>
            <person name="Shi S."/>
        </authorList>
    </citation>
    <scope>NUCLEOTIDE SEQUENCE [LARGE SCALE GENOMIC DNA]</scope>
    <source>
        <strain evidence="8 9">GY10130</strain>
    </source>
</reference>
<comment type="caution">
    <text evidence="8">The sequence shown here is derived from an EMBL/GenBank/DDBJ whole genome shotgun (WGS) entry which is preliminary data.</text>
</comment>